<dbReference type="EMBL" id="JANBPW010003362">
    <property type="protein sequence ID" value="KAJ1937885.1"/>
    <property type="molecule type" value="Genomic_DNA"/>
</dbReference>
<reference evidence="1" key="1">
    <citation type="submission" date="2022-07" db="EMBL/GenBank/DDBJ databases">
        <title>Phylogenomic reconstructions and comparative analyses of Kickxellomycotina fungi.</title>
        <authorList>
            <person name="Reynolds N.K."/>
            <person name="Stajich J.E."/>
            <person name="Barry K."/>
            <person name="Grigoriev I.V."/>
            <person name="Crous P."/>
            <person name="Smith M.E."/>
        </authorList>
    </citation>
    <scope>NUCLEOTIDE SEQUENCE</scope>
    <source>
        <strain evidence="1">NRRL 5244</strain>
    </source>
</reference>
<sequence length="384" mass="41979">MSSSSAASDTLVFVHSQKQSMRKANDSAIVSCGMRVSVDPTTYKVLDACFVFAGIAQKHFVAQETAAIACGSDWSDSRFVNGMLLETCAQEIASALPNNTDRPKYRVALAASLLYQFWMASCKAFGIDSGFGSDVPDDYLEYTLPKPMISEQTFAPVEEKAIIGKGEPHLSALKHTTGEAVYTDDMPPVHGELFVALVLSTRSHARILSIDPSKALAMDGVHPKLFTASDIPGSNLWNIWRDEEVLASKEVHFHGHIIAAVAAKDRDVARRAADAVEIEYEDLPAIYSIDQAIEQESFFEEVSEIECGDVEAAFADADFVFGGEVRCGAQEHLYMEPQAFLIVPKGEDNEYDVFKTLGIPENRVYCRTKRLGGGFGGKDLNQLA</sequence>
<accession>A0ACC1J518</accession>
<protein>
    <submittedName>
        <fullName evidence="1">Uncharacterized protein</fullName>
    </submittedName>
</protein>
<organism evidence="1 2">
    <name type="scientific">Linderina macrospora</name>
    <dbReference type="NCBI Taxonomy" id="4868"/>
    <lineage>
        <taxon>Eukaryota</taxon>
        <taxon>Fungi</taxon>
        <taxon>Fungi incertae sedis</taxon>
        <taxon>Zoopagomycota</taxon>
        <taxon>Kickxellomycotina</taxon>
        <taxon>Kickxellomycetes</taxon>
        <taxon>Kickxellales</taxon>
        <taxon>Kickxellaceae</taxon>
        <taxon>Linderina</taxon>
    </lineage>
</organism>
<proteinExistence type="predicted"/>
<dbReference type="Proteomes" id="UP001150603">
    <property type="component" value="Unassembled WGS sequence"/>
</dbReference>
<keyword evidence="2" id="KW-1185">Reference proteome</keyword>
<comment type="caution">
    <text evidence="1">The sequence shown here is derived from an EMBL/GenBank/DDBJ whole genome shotgun (WGS) entry which is preliminary data.</text>
</comment>
<evidence type="ECO:0000313" key="1">
    <source>
        <dbReference type="EMBL" id="KAJ1937885.1"/>
    </source>
</evidence>
<gene>
    <name evidence="1" type="ORF">FBU59_004619</name>
</gene>
<name>A0ACC1J518_9FUNG</name>
<evidence type="ECO:0000313" key="2">
    <source>
        <dbReference type="Proteomes" id="UP001150603"/>
    </source>
</evidence>